<evidence type="ECO:0000256" key="1">
    <source>
        <dbReference type="SAM" id="MobiDB-lite"/>
    </source>
</evidence>
<dbReference type="Pfam" id="PF20013">
    <property type="entry name" value="GAP1-N2"/>
    <property type="match status" value="1"/>
</dbReference>
<reference evidence="5 6" key="1">
    <citation type="submission" date="2016-01" db="EMBL/GenBank/DDBJ databases">
        <title>Amycolatopsis coloradensis genome sequencing and assembly.</title>
        <authorList>
            <person name="Mayilraj S."/>
        </authorList>
    </citation>
    <scope>NUCLEOTIDE SEQUENCE [LARGE SCALE GENOMIC DNA]</scope>
    <source>
        <strain evidence="5 6">DSM 44225</strain>
    </source>
</reference>
<dbReference type="EMBL" id="MQUQ01000004">
    <property type="protein sequence ID" value="OLZ54392.1"/>
    <property type="molecule type" value="Genomic_DNA"/>
</dbReference>
<feature type="domain" description="GTPase-associated protein 1 N-terminal" evidence="2">
    <location>
        <begin position="9"/>
        <end position="142"/>
    </location>
</feature>
<dbReference type="AlphaFoldDB" id="A0A1R0KY86"/>
<proteinExistence type="predicted"/>
<evidence type="ECO:0000313" key="5">
    <source>
        <dbReference type="EMBL" id="OLZ54392.1"/>
    </source>
</evidence>
<gene>
    <name evidence="5" type="ORF">BS329_07600</name>
</gene>
<dbReference type="Pfam" id="PF20014">
    <property type="entry name" value="GAP1-M"/>
    <property type="match status" value="1"/>
</dbReference>
<dbReference type="STRING" id="76021.BS329_07600"/>
<feature type="domain" description="GTPase-associated protein 1-like C-terminal" evidence="4">
    <location>
        <begin position="278"/>
        <end position="771"/>
    </location>
</feature>
<sequence>MNETEPSRFDSLYYTDCVPGQGLRGGAGFQFQAVSPGVSHDTMSLVQRTSLYEAPVAWMREQREVADYPPSLTHVHADGVYATARGRYLGTEANGVREGNQFTHAVATTDPDAYGLVRPAQLWEAPWWVEKPAPTTQCEPVAADPEAGPWGMDALREWVLGRPDGEEWLLAVHSAFDLVHESGGRRVLFVGADSTEVVGWIAAGTVLMAQRRALRLGFRVFATNPRQSRHDVLAVHDDWAGSFGDPARDNGFTVFNLTTGRHSDIEFTESARFWVPRFLREDPYDVVDAIELAQRFAVTEARPSASDRLVAVIVALGETTAGDGHTGDLVRWLADCPSPQPEEVVQPVVEAVLAAGPDITALRALPGATEWHGVGRELADRAVRALFQAELTQITGVVTAGAEAGSLARMAETAANVVAPDRMDKLLSLCTRFNVRPNVGAFAEGARRFTGWWLENKEIPLDPDAWSCGAEMIDLLRDELAARLEEPDGTYYRHDIMEVWWKILADTATDFTTALDCEVTASAIAGGDPGYREKMIEYVLHSLRSADPETRGHLMWRATFAHSLPTIAELTSLLKMLAPVPLEAWLGVEVGKALDALVHVPPSAEELDVLTLAYAHGDLPERRQFADFARQDKGLKDWLKVVSSGRAPRPAGLRQITEPILTARAAEIAAVLLDRLPIGDAGKLIEQSGGALPAVLLRELPSHWYVPDLPRRADTAVALTFMAVGASGTSEQSAVRAEDALQKWLDRAEKQSLTRVTRLLDATDQRVAEEWRQFRAKAVKPTGQTARAKQRDAKAAKGEKSAKSEKAARWLRRPNKDR</sequence>
<evidence type="ECO:0000259" key="2">
    <source>
        <dbReference type="Pfam" id="PF20013"/>
    </source>
</evidence>
<name>A0A1R0KY86_9PSEU</name>
<dbReference type="Proteomes" id="UP000187486">
    <property type="component" value="Unassembled WGS sequence"/>
</dbReference>
<comment type="caution">
    <text evidence="5">The sequence shown here is derived from an EMBL/GenBank/DDBJ whole genome shotgun (WGS) entry which is preliminary data.</text>
</comment>
<feature type="region of interest" description="Disordered" evidence="1">
    <location>
        <begin position="777"/>
        <end position="818"/>
    </location>
</feature>
<dbReference type="InterPro" id="IPR045402">
    <property type="entry name" value="GAP1-N2"/>
</dbReference>
<dbReference type="Pfam" id="PF20052">
    <property type="entry name" value="GAP1-C"/>
    <property type="match status" value="1"/>
</dbReference>
<keyword evidence="6" id="KW-1185">Reference proteome</keyword>
<dbReference type="InterPro" id="IPR049532">
    <property type="entry name" value="GAP1-like_C"/>
</dbReference>
<feature type="compositionally biased region" description="Basic and acidic residues" evidence="1">
    <location>
        <begin position="789"/>
        <end position="818"/>
    </location>
</feature>
<feature type="domain" description="GTPase-associated protein 1 middle" evidence="3">
    <location>
        <begin position="156"/>
        <end position="258"/>
    </location>
</feature>
<dbReference type="InterPro" id="IPR045401">
    <property type="entry name" value="GAP1-M"/>
</dbReference>
<dbReference type="RefSeq" id="WP_076157214.1">
    <property type="nucleotide sequence ID" value="NZ_JBEZVB010000002.1"/>
</dbReference>
<protein>
    <submittedName>
        <fullName evidence="5">Uncharacterized protein</fullName>
    </submittedName>
</protein>
<dbReference type="OrthoDB" id="3595182at2"/>
<organism evidence="5 6">
    <name type="scientific">Amycolatopsis coloradensis</name>
    <dbReference type="NCBI Taxonomy" id="76021"/>
    <lineage>
        <taxon>Bacteria</taxon>
        <taxon>Bacillati</taxon>
        <taxon>Actinomycetota</taxon>
        <taxon>Actinomycetes</taxon>
        <taxon>Pseudonocardiales</taxon>
        <taxon>Pseudonocardiaceae</taxon>
        <taxon>Amycolatopsis</taxon>
    </lineage>
</organism>
<evidence type="ECO:0000259" key="3">
    <source>
        <dbReference type="Pfam" id="PF20014"/>
    </source>
</evidence>
<evidence type="ECO:0000259" key="4">
    <source>
        <dbReference type="Pfam" id="PF20052"/>
    </source>
</evidence>
<accession>A0A1R0KY86</accession>
<evidence type="ECO:0000313" key="6">
    <source>
        <dbReference type="Proteomes" id="UP000187486"/>
    </source>
</evidence>